<dbReference type="PANTHER" id="PTHR38471">
    <property type="entry name" value="FOUR HELIX BUNDLE PROTEIN"/>
    <property type="match status" value="1"/>
</dbReference>
<accession>A0A9X2F2R3</accession>
<dbReference type="Gene3D" id="1.20.1440.60">
    <property type="entry name" value="23S rRNA-intervening sequence"/>
    <property type="match status" value="1"/>
</dbReference>
<protein>
    <submittedName>
        <fullName evidence="1">Four helix bundle protein</fullName>
    </submittedName>
</protein>
<dbReference type="SUPFAM" id="SSF158446">
    <property type="entry name" value="IVS-encoded protein-like"/>
    <property type="match status" value="1"/>
</dbReference>
<gene>
    <name evidence="1" type="ORF">NF867_09455</name>
</gene>
<dbReference type="Proteomes" id="UP001155182">
    <property type="component" value="Unassembled WGS sequence"/>
</dbReference>
<sequence length="129" mass="15481">MKQSLPMYNYKNLRAYQKAYDLSMKIFYLSKSFPKEEKYSLTDQIRRSSRAVCSCIGESYGKFRYPAHFVSKLTDSEMENLETQVWLDFAFSCEYINYEDHKILSIENKEVNLLLNYMIKNPEKFIFKD</sequence>
<dbReference type="AlphaFoldDB" id="A0A9X2F2R3"/>
<dbReference type="NCBIfam" id="TIGR02436">
    <property type="entry name" value="four helix bundle protein"/>
    <property type="match status" value="1"/>
</dbReference>
<proteinExistence type="predicted"/>
<name>A0A9X2F2R3_9SPHI</name>
<evidence type="ECO:0000313" key="1">
    <source>
        <dbReference type="EMBL" id="MCO4293089.1"/>
    </source>
</evidence>
<dbReference type="EMBL" id="JAMWYS010000032">
    <property type="protein sequence ID" value="MCO4293089.1"/>
    <property type="molecule type" value="Genomic_DNA"/>
</dbReference>
<organism evidence="1 2">
    <name type="scientific">Solitalea agri</name>
    <dbReference type="NCBI Taxonomy" id="2953739"/>
    <lineage>
        <taxon>Bacteria</taxon>
        <taxon>Pseudomonadati</taxon>
        <taxon>Bacteroidota</taxon>
        <taxon>Sphingobacteriia</taxon>
        <taxon>Sphingobacteriales</taxon>
        <taxon>Sphingobacteriaceae</taxon>
        <taxon>Solitalea</taxon>
    </lineage>
</organism>
<comment type="caution">
    <text evidence="1">The sequence shown here is derived from an EMBL/GenBank/DDBJ whole genome shotgun (WGS) entry which is preliminary data.</text>
</comment>
<reference evidence="1" key="1">
    <citation type="submission" date="2022-06" db="EMBL/GenBank/DDBJ databases">
        <title>Solitalea sp. MAHUQ-68 isolated from rhizospheric soil.</title>
        <authorList>
            <person name="Huq M.A."/>
        </authorList>
    </citation>
    <scope>NUCLEOTIDE SEQUENCE</scope>
    <source>
        <strain evidence="1">MAHUQ-68</strain>
    </source>
</reference>
<dbReference type="RefSeq" id="WP_252587584.1">
    <property type="nucleotide sequence ID" value="NZ_JAMWYS010000032.1"/>
</dbReference>
<dbReference type="Pfam" id="PF05635">
    <property type="entry name" value="23S_rRNA_IVP"/>
    <property type="match status" value="1"/>
</dbReference>
<dbReference type="PANTHER" id="PTHR38471:SF2">
    <property type="entry name" value="FOUR HELIX BUNDLE PROTEIN"/>
    <property type="match status" value="1"/>
</dbReference>
<dbReference type="CDD" id="cd16377">
    <property type="entry name" value="23S_rRNA_IVP_like"/>
    <property type="match status" value="1"/>
</dbReference>
<evidence type="ECO:0000313" key="2">
    <source>
        <dbReference type="Proteomes" id="UP001155182"/>
    </source>
</evidence>
<dbReference type="InterPro" id="IPR036583">
    <property type="entry name" value="23S_rRNA_IVS_sf"/>
</dbReference>
<keyword evidence="2" id="KW-1185">Reference proteome</keyword>
<dbReference type="InterPro" id="IPR012657">
    <property type="entry name" value="23S_rRNA-intervening_sequence"/>
</dbReference>